<name>A0A3N4JBH1_9PEZI</name>
<dbReference type="EMBL" id="ML120423">
    <property type="protein sequence ID" value="RPA95632.1"/>
    <property type="molecule type" value="Genomic_DNA"/>
</dbReference>
<feature type="compositionally biased region" description="Basic and acidic residues" evidence="1">
    <location>
        <begin position="46"/>
        <end position="63"/>
    </location>
</feature>
<gene>
    <name evidence="2" type="ORF">L873DRAFT_1812599</name>
</gene>
<proteinExistence type="predicted"/>
<dbReference type="STRING" id="1336337.A0A3N4JBH1"/>
<dbReference type="Proteomes" id="UP000276215">
    <property type="component" value="Unassembled WGS sequence"/>
</dbReference>
<evidence type="ECO:0000313" key="2">
    <source>
        <dbReference type="EMBL" id="RPA95632.1"/>
    </source>
</evidence>
<keyword evidence="3" id="KW-1185">Reference proteome</keyword>
<feature type="region of interest" description="Disordered" evidence="1">
    <location>
        <begin position="15"/>
        <end position="63"/>
    </location>
</feature>
<dbReference type="AlphaFoldDB" id="A0A3N4JBH1"/>
<protein>
    <submittedName>
        <fullName evidence="2">Uncharacterized protein</fullName>
    </submittedName>
</protein>
<reference evidence="2 3" key="1">
    <citation type="journal article" date="2018" name="Nat. Ecol. Evol.">
        <title>Pezizomycetes genomes reveal the molecular basis of ectomycorrhizal truffle lifestyle.</title>
        <authorList>
            <person name="Murat C."/>
            <person name="Payen T."/>
            <person name="Noel B."/>
            <person name="Kuo A."/>
            <person name="Morin E."/>
            <person name="Chen J."/>
            <person name="Kohler A."/>
            <person name="Krizsan K."/>
            <person name="Balestrini R."/>
            <person name="Da Silva C."/>
            <person name="Montanini B."/>
            <person name="Hainaut M."/>
            <person name="Levati E."/>
            <person name="Barry K.W."/>
            <person name="Belfiori B."/>
            <person name="Cichocki N."/>
            <person name="Clum A."/>
            <person name="Dockter R.B."/>
            <person name="Fauchery L."/>
            <person name="Guy J."/>
            <person name="Iotti M."/>
            <person name="Le Tacon F."/>
            <person name="Lindquist E.A."/>
            <person name="Lipzen A."/>
            <person name="Malagnac F."/>
            <person name="Mello A."/>
            <person name="Molinier V."/>
            <person name="Miyauchi S."/>
            <person name="Poulain J."/>
            <person name="Riccioni C."/>
            <person name="Rubini A."/>
            <person name="Sitrit Y."/>
            <person name="Splivallo R."/>
            <person name="Traeger S."/>
            <person name="Wang M."/>
            <person name="Zifcakova L."/>
            <person name="Wipf D."/>
            <person name="Zambonelli A."/>
            <person name="Paolocci F."/>
            <person name="Nowrousian M."/>
            <person name="Ottonello S."/>
            <person name="Baldrian P."/>
            <person name="Spatafora J.W."/>
            <person name="Henrissat B."/>
            <person name="Nagy L.G."/>
            <person name="Aury J.M."/>
            <person name="Wincker P."/>
            <person name="Grigoriev I.V."/>
            <person name="Bonfante P."/>
            <person name="Martin F.M."/>
        </authorList>
    </citation>
    <scope>NUCLEOTIDE SEQUENCE [LARGE SCALE GENOMIC DNA]</scope>
    <source>
        <strain evidence="2 3">120613-1</strain>
    </source>
</reference>
<evidence type="ECO:0000256" key="1">
    <source>
        <dbReference type="SAM" id="MobiDB-lite"/>
    </source>
</evidence>
<evidence type="ECO:0000313" key="3">
    <source>
        <dbReference type="Proteomes" id="UP000276215"/>
    </source>
</evidence>
<organism evidence="2 3">
    <name type="scientific">Choiromyces venosus 120613-1</name>
    <dbReference type="NCBI Taxonomy" id="1336337"/>
    <lineage>
        <taxon>Eukaryota</taxon>
        <taxon>Fungi</taxon>
        <taxon>Dikarya</taxon>
        <taxon>Ascomycota</taxon>
        <taxon>Pezizomycotina</taxon>
        <taxon>Pezizomycetes</taxon>
        <taxon>Pezizales</taxon>
        <taxon>Tuberaceae</taxon>
        <taxon>Choiromyces</taxon>
    </lineage>
</organism>
<accession>A0A3N4JBH1</accession>
<sequence length="92" mass="10333">MQQLKVLQKQARLGEEEEEVAVHKNKPIPPDSESAEVGWGSKERKRQCEAMKRAEEEAERRNLGEKGDSKVFGLAGAIGLLMARLKYRAVGR</sequence>